<evidence type="ECO:0000259" key="6">
    <source>
        <dbReference type="PROSITE" id="PS50983"/>
    </source>
</evidence>
<comment type="similarity">
    <text evidence="2">Belongs to the bacterial solute-binding protein 8 family.</text>
</comment>
<sequence length="326" mass="35342">MRQGSLRRAFPALLATALGIAGLGSGMTRADVFPVSIVDARGQTVVIERRPERVAAISTFGADLLSALGGRIAGLSTLNGKHSAFLGEAATGTVDLGEIHQVNLEVLTQLSPDLIIGLRTYTQPFEKKIEETGTFVALDLTTLDDSLSAVTRVSRALGFEEDGEALNARFLADLDAHAAKAPGGVSAVFLWDWADVPYAFYNHYFTTQIMDRLGATNVQGDSPTPELQMPDSAAISLETLLRLDPDVILVFKGEDGPFADHPVWPRLKAVKNGRAWRVNDQYVMSHGPLAREMVLREMAHLLYPDSFPEPTDIPEAARATPMTFVE</sequence>
<accession>A0ABW4Y328</accession>
<evidence type="ECO:0000256" key="5">
    <source>
        <dbReference type="ARBA" id="ARBA00022729"/>
    </source>
</evidence>
<dbReference type="InterPro" id="IPR002491">
    <property type="entry name" value="ABC_transptr_periplasmic_BD"/>
</dbReference>
<dbReference type="InterPro" id="IPR051313">
    <property type="entry name" value="Bact_iron-sidero_bind"/>
</dbReference>
<dbReference type="PROSITE" id="PS50983">
    <property type="entry name" value="FE_B12_PBP"/>
    <property type="match status" value="1"/>
</dbReference>
<organism evidence="7 8">
    <name type="scientific">Thiorhodococcus fuscus</name>
    <dbReference type="NCBI Taxonomy" id="527200"/>
    <lineage>
        <taxon>Bacteria</taxon>
        <taxon>Pseudomonadati</taxon>
        <taxon>Pseudomonadota</taxon>
        <taxon>Gammaproteobacteria</taxon>
        <taxon>Chromatiales</taxon>
        <taxon>Chromatiaceae</taxon>
        <taxon>Thiorhodococcus</taxon>
    </lineage>
</organism>
<keyword evidence="8" id="KW-1185">Reference proteome</keyword>
<keyword evidence="4" id="KW-0410">Iron transport</keyword>
<comment type="caution">
    <text evidence="7">The sequence shown here is derived from an EMBL/GenBank/DDBJ whole genome shotgun (WGS) entry which is preliminary data.</text>
</comment>
<dbReference type="Pfam" id="PF01497">
    <property type="entry name" value="Peripla_BP_2"/>
    <property type="match status" value="1"/>
</dbReference>
<comment type="subcellular location">
    <subcellularLocation>
        <location evidence="1">Cell envelope</location>
    </subcellularLocation>
</comment>
<name>A0ABW4Y328_9GAMM</name>
<keyword evidence="4" id="KW-0406">Ion transport</keyword>
<evidence type="ECO:0000313" key="8">
    <source>
        <dbReference type="Proteomes" id="UP001597337"/>
    </source>
</evidence>
<feature type="domain" description="Fe/B12 periplasmic-binding" evidence="6">
    <location>
        <begin position="53"/>
        <end position="306"/>
    </location>
</feature>
<evidence type="ECO:0000256" key="2">
    <source>
        <dbReference type="ARBA" id="ARBA00008814"/>
    </source>
</evidence>
<reference evidence="8" key="1">
    <citation type="journal article" date="2019" name="Int. J. Syst. Evol. Microbiol.">
        <title>The Global Catalogue of Microorganisms (GCM) 10K type strain sequencing project: providing services to taxonomists for standard genome sequencing and annotation.</title>
        <authorList>
            <consortium name="The Broad Institute Genomics Platform"/>
            <consortium name="The Broad Institute Genome Sequencing Center for Infectious Disease"/>
            <person name="Wu L."/>
            <person name="Ma J."/>
        </authorList>
    </citation>
    <scope>NUCLEOTIDE SEQUENCE [LARGE SCALE GENOMIC DNA]</scope>
    <source>
        <strain evidence="8">KACC 12597</strain>
    </source>
</reference>
<evidence type="ECO:0000256" key="3">
    <source>
        <dbReference type="ARBA" id="ARBA00022448"/>
    </source>
</evidence>
<dbReference type="PANTHER" id="PTHR30532">
    <property type="entry name" value="IRON III DICITRATE-BINDING PERIPLASMIC PROTEIN"/>
    <property type="match status" value="1"/>
</dbReference>
<evidence type="ECO:0000256" key="4">
    <source>
        <dbReference type="ARBA" id="ARBA00022496"/>
    </source>
</evidence>
<dbReference type="PANTHER" id="PTHR30532:SF1">
    <property type="entry name" value="IRON(3+)-HYDROXAMATE-BINDING PROTEIN FHUD"/>
    <property type="match status" value="1"/>
</dbReference>
<dbReference type="Gene3D" id="3.40.50.1980">
    <property type="entry name" value="Nitrogenase molybdenum iron protein domain"/>
    <property type="match status" value="2"/>
</dbReference>
<proteinExistence type="inferred from homology"/>
<dbReference type="EMBL" id="JBHUHX010000004">
    <property type="protein sequence ID" value="MFD2110577.1"/>
    <property type="molecule type" value="Genomic_DNA"/>
</dbReference>
<gene>
    <name evidence="7" type="ORF">ACFSJC_01830</name>
</gene>
<keyword evidence="4" id="KW-0408">Iron</keyword>
<keyword evidence="5" id="KW-0732">Signal</keyword>
<keyword evidence="3" id="KW-0813">Transport</keyword>
<evidence type="ECO:0000256" key="1">
    <source>
        <dbReference type="ARBA" id="ARBA00004196"/>
    </source>
</evidence>
<protein>
    <submittedName>
        <fullName evidence="7">ABC transporter substrate-binding protein</fullName>
    </submittedName>
</protein>
<evidence type="ECO:0000313" key="7">
    <source>
        <dbReference type="EMBL" id="MFD2110577.1"/>
    </source>
</evidence>
<dbReference type="Proteomes" id="UP001597337">
    <property type="component" value="Unassembled WGS sequence"/>
</dbReference>
<dbReference type="RefSeq" id="WP_386022364.1">
    <property type="nucleotide sequence ID" value="NZ_JBHUHX010000004.1"/>
</dbReference>
<dbReference type="SUPFAM" id="SSF53807">
    <property type="entry name" value="Helical backbone' metal receptor"/>
    <property type="match status" value="1"/>
</dbReference>